<dbReference type="EMBL" id="JADGJD010001190">
    <property type="protein sequence ID" value="KAJ3046177.1"/>
    <property type="molecule type" value="Genomic_DNA"/>
</dbReference>
<comment type="catalytic activity">
    <reaction evidence="11">
        <text>XTP + H2O = XDP + phosphate + H(+)</text>
        <dbReference type="Rhea" id="RHEA:28406"/>
        <dbReference type="ChEBI" id="CHEBI:15377"/>
        <dbReference type="ChEBI" id="CHEBI:15378"/>
        <dbReference type="ChEBI" id="CHEBI:43474"/>
        <dbReference type="ChEBI" id="CHEBI:59884"/>
        <dbReference type="ChEBI" id="CHEBI:61314"/>
        <dbReference type="EC" id="3.6.1.73"/>
    </reaction>
</comment>
<gene>
    <name evidence="13" type="ORF">HK097_000989</name>
</gene>
<evidence type="ECO:0000256" key="8">
    <source>
        <dbReference type="ARBA" id="ARBA00023211"/>
    </source>
</evidence>
<evidence type="ECO:0000313" key="14">
    <source>
        <dbReference type="Proteomes" id="UP001212841"/>
    </source>
</evidence>
<evidence type="ECO:0000256" key="2">
    <source>
        <dbReference type="ARBA" id="ARBA00001946"/>
    </source>
</evidence>
<keyword evidence="4" id="KW-0547">Nucleotide-binding</keyword>
<dbReference type="GO" id="GO:0046872">
    <property type="term" value="F:metal ion binding"/>
    <property type="evidence" value="ECO:0007669"/>
    <property type="project" value="UniProtKB-KW"/>
</dbReference>
<name>A0AAD5X123_9FUNG</name>
<protein>
    <recommendedName>
        <fullName evidence="9">inosine/xanthosine triphosphatase</fullName>
        <ecNumber evidence="9">3.6.1.73</ecNumber>
    </recommendedName>
</protein>
<sequence length="195" mass="20940">MTTTQQQPVPSRPPALHITLGSKNPSKLLAVQSALSRLFPTHTHSITTHSVPSHVSPQPMSDDETIQGAINRAKEALLLDPEADYGIGIEGGTHTIPLISRTFESGWIAIIHSKSGKIGLGSSARFELSPKIVQRLKTGEELAEVIDDLSGQEDVRSGAGAMGILTNGCVNRDVAYAHGVFFAFAPFVSGRQYWE</sequence>
<dbReference type="GO" id="GO:0000166">
    <property type="term" value="F:nucleotide binding"/>
    <property type="evidence" value="ECO:0007669"/>
    <property type="project" value="UniProtKB-KW"/>
</dbReference>
<dbReference type="InterPro" id="IPR050299">
    <property type="entry name" value="YjjX_NTPase"/>
</dbReference>
<dbReference type="Proteomes" id="UP001212841">
    <property type="component" value="Unassembled WGS sequence"/>
</dbReference>
<comment type="cofactor">
    <cofactor evidence="2">
        <name>Mg(2+)</name>
        <dbReference type="ChEBI" id="CHEBI:18420"/>
    </cofactor>
</comment>
<keyword evidence="7" id="KW-0546">Nucleotide metabolism</keyword>
<dbReference type="AlphaFoldDB" id="A0AAD5X123"/>
<dbReference type="Gene3D" id="3.90.950.10">
    <property type="match status" value="1"/>
</dbReference>
<dbReference type="GO" id="GO:0103023">
    <property type="term" value="F:ITPase activity"/>
    <property type="evidence" value="ECO:0007669"/>
    <property type="project" value="UniProtKB-EC"/>
</dbReference>
<keyword evidence="5" id="KW-0378">Hydrolase</keyword>
<dbReference type="GO" id="GO:0009117">
    <property type="term" value="P:nucleotide metabolic process"/>
    <property type="evidence" value="ECO:0007669"/>
    <property type="project" value="UniProtKB-KW"/>
</dbReference>
<evidence type="ECO:0000256" key="11">
    <source>
        <dbReference type="ARBA" id="ARBA00048781"/>
    </source>
</evidence>
<evidence type="ECO:0000256" key="4">
    <source>
        <dbReference type="ARBA" id="ARBA00022741"/>
    </source>
</evidence>
<evidence type="ECO:0000256" key="6">
    <source>
        <dbReference type="ARBA" id="ARBA00022842"/>
    </source>
</evidence>
<dbReference type="SUPFAM" id="SSF52972">
    <property type="entry name" value="ITPase-like"/>
    <property type="match status" value="1"/>
</dbReference>
<organism evidence="13 14">
    <name type="scientific">Rhizophlyctis rosea</name>
    <dbReference type="NCBI Taxonomy" id="64517"/>
    <lineage>
        <taxon>Eukaryota</taxon>
        <taxon>Fungi</taxon>
        <taxon>Fungi incertae sedis</taxon>
        <taxon>Chytridiomycota</taxon>
        <taxon>Chytridiomycota incertae sedis</taxon>
        <taxon>Chytridiomycetes</taxon>
        <taxon>Rhizophlyctidales</taxon>
        <taxon>Rhizophlyctidaceae</taxon>
        <taxon>Rhizophlyctis</taxon>
    </lineage>
</organism>
<accession>A0AAD5X123</accession>
<evidence type="ECO:0000256" key="3">
    <source>
        <dbReference type="ARBA" id="ARBA00022723"/>
    </source>
</evidence>
<evidence type="ECO:0000256" key="7">
    <source>
        <dbReference type="ARBA" id="ARBA00023080"/>
    </source>
</evidence>
<evidence type="ECO:0000256" key="5">
    <source>
        <dbReference type="ARBA" id="ARBA00022801"/>
    </source>
</evidence>
<dbReference type="PANTHER" id="PTHR34699:SF2">
    <property type="entry name" value="NON-CANONICAL PURINE NTP PHOSPHATASE_PRRC1 DOMAIN-CONTAINING PROTEIN"/>
    <property type="match status" value="1"/>
</dbReference>
<comment type="caution">
    <text evidence="13">The sequence shown here is derived from an EMBL/GenBank/DDBJ whole genome shotgun (WGS) entry which is preliminary data.</text>
</comment>
<keyword evidence="14" id="KW-1185">Reference proteome</keyword>
<dbReference type="GO" id="GO:0006772">
    <property type="term" value="P:thiamine metabolic process"/>
    <property type="evidence" value="ECO:0007669"/>
    <property type="project" value="TreeGrafter"/>
</dbReference>
<evidence type="ECO:0000313" key="13">
    <source>
        <dbReference type="EMBL" id="KAJ3046177.1"/>
    </source>
</evidence>
<reference evidence="13" key="1">
    <citation type="submission" date="2020-05" db="EMBL/GenBank/DDBJ databases">
        <title>Phylogenomic resolution of chytrid fungi.</title>
        <authorList>
            <person name="Stajich J.E."/>
            <person name="Amses K."/>
            <person name="Simmons R."/>
            <person name="Seto K."/>
            <person name="Myers J."/>
            <person name="Bonds A."/>
            <person name="Quandt C.A."/>
            <person name="Barry K."/>
            <person name="Liu P."/>
            <person name="Grigoriev I."/>
            <person name="Longcore J.E."/>
            <person name="James T.Y."/>
        </authorList>
    </citation>
    <scope>NUCLEOTIDE SEQUENCE</scope>
    <source>
        <strain evidence="13">JEL0318</strain>
    </source>
</reference>
<comment type="catalytic activity">
    <reaction evidence="10">
        <text>ITP + H2O = IDP + phosphate + H(+)</text>
        <dbReference type="Rhea" id="RHEA:28330"/>
        <dbReference type="ChEBI" id="CHEBI:15377"/>
        <dbReference type="ChEBI" id="CHEBI:15378"/>
        <dbReference type="ChEBI" id="CHEBI:43474"/>
        <dbReference type="ChEBI" id="CHEBI:58280"/>
        <dbReference type="ChEBI" id="CHEBI:61402"/>
        <dbReference type="EC" id="3.6.1.73"/>
    </reaction>
</comment>
<feature type="domain" description="Non-canonical purine NTP phosphatase/PRRC1" evidence="12">
    <location>
        <begin position="21"/>
        <end position="188"/>
    </location>
</feature>
<dbReference type="HAMAP" id="MF_00648">
    <property type="entry name" value="Non_canon_purine_NTPase_YjjX"/>
    <property type="match status" value="1"/>
</dbReference>
<dbReference type="EC" id="3.6.1.73" evidence="9"/>
<dbReference type="InterPro" id="IPR026533">
    <property type="entry name" value="NTPase/PRRC1"/>
</dbReference>
<dbReference type="PANTHER" id="PTHR34699">
    <property type="match status" value="1"/>
</dbReference>
<evidence type="ECO:0000256" key="1">
    <source>
        <dbReference type="ARBA" id="ARBA00001936"/>
    </source>
</evidence>
<evidence type="ECO:0000256" key="9">
    <source>
        <dbReference type="ARBA" id="ARBA00038901"/>
    </source>
</evidence>
<keyword evidence="6" id="KW-0460">Magnesium</keyword>
<dbReference type="InterPro" id="IPR029001">
    <property type="entry name" value="ITPase-like_fam"/>
</dbReference>
<evidence type="ECO:0000259" key="12">
    <source>
        <dbReference type="Pfam" id="PF01931"/>
    </source>
</evidence>
<dbReference type="FunFam" id="3.90.950.10:FF:000002">
    <property type="entry name" value="Inosine/xanthosine triphosphatase"/>
    <property type="match status" value="1"/>
</dbReference>
<evidence type="ECO:0000256" key="10">
    <source>
        <dbReference type="ARBA" id="ARBA00048174"/>
    </source>
</evidence>
<dbReference type="InterPro" id="IPR002786">
    <property type="entry name" value="Non_canon_purine_NTPase"/>
</dbReference>
<keyword evidence="3" id="KW-0479">Metal-binding</keyword>
<dbReference type="Pfam" id="PF01931">
    <property type="entry name" value="NTPase_I-T"/>
    <property type="match status" value="1"/>
</dbReference>
<proteinExistence type="inferred from homology"/>
<keyword evidence="8" id="KW-0464">Manganese</keyword>
<comment type="cofactor">
    <cofactor evidence="1">
        <name>Mn(2+)</name>
        <dbReference type="ChEBI" id="CHEBI:29035"/>
    </cofactor>
</comment>